<dbReference type="EMBL" id="BARS01038332">
    <property type="protein sequence ID" value="GAG21407.1"/>
    <property type="molecule type" value="Genomic_DNA"/>
</dbReference>
<sequence length="255" mass="28011">FALARGLVGDWSFEDSRDGFFRNNVGDELAAKVVGNVKSVEYKGTKCVRLGGEGYLEIAHNAKLNLAQGCTLEAWVAPDKIGPGGGRIIDKSRAGTSNGYLLDTYPGNSLRMIVEAGTLSYEAKLPPGEWAHVVATCDARDGAARLYINGSAVASSKAEPDAFVVSRGYVLQRWINACGGRGAYPIKFNGSIFTVDAQIGNEHFDGDYRRWGGMYWWQNTRLPYWSMPASGDFDLMQPLFRMYKNVLGLCRDKTK</sequence>
<dbReference type="AlphaFoldDB" id="X0WE04"/>
<proteinExistence type="predicted"/>
<reference evidence="1" key="1">
    <citation type="journal article" date="2014" name="Front. Microbiol.">
        <title>High frequency of phylogenetically diverse reductive dehalogenase-homologous genes in deep subseafloor sedimentary metagenomes.</title>
        <authorList>
            <person name="Kawai M."/>
            <person name="Futagami T."/>
            <person name="Toyoda A."/>
            <person name="Takaki Y."/>
            <person name="Nishi S."/>
            <person name="Hori S."/>
            <person name="Arai W."/>
            <person name="Tsubouchi T."/>
            <person name="Morono Y."/>
            <person name="Uchiyama I."/>
            <person name="Ito T."/>
            <person name="Fujiyama A."/>
            <person name="Inagaki F."/>
            <person name="Takami H."/>
        </authorList>
    </citation>
    <scope>NUCLEOTIDE SEQUENCE</scope>
    <source>
        <strain evidence="1">Expedition CK06-06</strain>
    </source>
</reference>
<dbReference type="Gene3D" id="2.60.120.200">
    <property type="match status" value="1"/>
</dbReference>
<dbReference type="InterPro" id="IPR013320">
    <property type="entry name" value="ConA-like_dom_sf"/>
</dbReference>
<evidence type="ECO:0000313" key="1">
    <source>
        <dbReference type="EMBL" id="GAG21407.1"/>
    </source>
</evidence>
<protein>
    <recommendedName>
        <fullName evidence="2">LamG-like jellyroll fold domain-containing protein</fullName>
    </recommendedName>
</protein>
<evidence type="ECO:0008006" key="2">
    <source>
        <dbReference type="Google" id="ProtNLM"/>
    </source>
</evidence>
<comment type="caution">
    <text evidence="1">The sequence shown here is derived from an EMBL/GenBank/DDBJ whole genome shotgun (WGS) entry which is preliminary data.</text>
</comment>
<gene>
    <name evidence="1" type="ORF">S01H1_58668</name>
</gene>
<feature type="non-terminal residue" evidence="1">
    <location>
        <position position="1"/>
    </location>
</feature>
<dbReference type="SUPFAM" id="SSF49899">
    <property type="entry name" value="Concanavalin A-like lectins/glucanases"/>
    <property type="match status" value="1"/>
</dbReference>
<organism evidence="1">
    <name type="scientific">marine sediment metagenome</name>
    <dbReference type="NCBI Taxonomy" id="412755"/>
    <lineage>
        <taxon>unclassified sequences</taxon>
        <taxon>metagenomes</taxon>
        <taxon>ecological metagenomes</taxon>
    </lineage>
</organism>
<dbReference type="Pfam" id="PF13385">
    <property type="entry name" value="Laminin_G_3"/>
    <property type="match status" value="1"/>
</dbReference>
<accession>X0WE04</accession>
<name>X0WE04_9ZZZZ</name>
<feature type="non-terminal residue" evidence="1">
    <location>
        <position position="255"/>
    </location>
</feature>